<evidence type="ECO:0000313" key="2">
    <source>
        <dbReference type="EMBL" id="KRM79028.1"/>
    </source>
</evidence>
<feature type="domain" description="CRISPR-associated protein CXXC-CXXC" evidence="1">
    <location>
        <begin position="231"/>
        <end position="292"/>
    </location>
</feature>
<evidence type="ECO:0000313" key="3">
    <source>
        <dbReference type="Proteomes" id="UP000051813"/>
    </source>
</evidence>
<dbReference type="STRING" id="1423738.FC84_GL000185"/>
<sequence>MEQAETIQFTMNDWLSNAGIVGLHNILANADLSPRENENVLSMDTTDLDDFAHYYFKFFLDQYQSLSSYAKIMAYQEKFNHWQQTDYEDFSAEDYADFKDYIQNTLKYYAKANSFKKIYPLVINHLDVIQATKELPKLINLTQKNNFKVKRPEIIELMKEISQQLKPIYDYFTAPDAKKYFPVLSTLYTVVNNTWTNISYFNRSNKEPDFYIAYEKTFVDPVREYLTIDHSKDKYHCSNCNRPVTKTDLSYTFLNDMGFDTARKTSNVWDFNNDLTICPICQLMYSCSSAGFNFIYGHGLFVNSNNNIDELISINRKINQEIWQSSDDKRQVTPYAAMIRTLTEQQLKDKEYVLDDVQVIEYENEHYRFNILPRNIVRLFKKDAASFNRLRGANYSLNGTRHYVYEEVADHVLNSQNLYLYVNQILKIYLSQPTAVFIQAEQVDALLKINHDFLEGMKN</sequence>
<accession>A0A0R2BME1</accession>
<dbReference type="InterPro" id="IPR010180">
    <property type="entry name" value="CRISPR-assoc_prot_CXXC-CXXC"/>
</dbReference>
<organism evidence="2 3">
    <name type="scientific">Lapidilactobacillus dextrinicus DSM 20335</name>
    <dbReference type="NCBI Taxonomy" id="1423738"/>
    <lineage>
        <taxon>Bacteria</taxon>
        <taxon>Bacillati</taxon>
        <taxon>Bacillota</taxon>
        <taxon>Bacilli</taxon>
        <taxon>Lactobacillales</taxon>
        <taxon>Lactobacillaceae</taxon>
        <taxon>Lapidilactobacillus</taxon>
    </lineage>
</organism>
<reference evidence="2 3" key="1">
    <citation type="journal article" date="2015" name="Genome Announc.">
        <title>Expanding the biotechnology potential of lactobacilli through comparative genomics of 213 strains and associated genera.</title>
        <authorList>
            <person name="Sun Z."/>
            <person name="Harris H.M."/>
            <person name="McCann A."/>
            <person name="Guo C."/>
            <person name="Argimon S."/>
            <person name="Zhang W."/>
            <person name="Yang X."/>
            <person name="Jeffery I.B."/>
            <person name="Cooney J.C."/>
            <person name="Kagawa T.F."/>
            <person name="Liu W."/>
            <person name="Song Y."/>
            <person name="Salvetti E."/>
            <person name="Wrobel A."/>
            <person name="Rasinkangas P."/>
            <person name="Parkhill J."/>
            <person name="Rea M.C."/>
            <person name="O'Sullivan O."/>
            <person name="Ritari J."/>
            <person name="Douillard F.P."/>
            <person name="Paul Ross R."/>
            <person name="Yang R."/>
            <person name="Briner A.E."/>
            <person name="Felis G.E."/>
            <person name="de Vos W.M."/>
            <person name="Barrangou R."/>
            <person name="Klaenhammer T.R."/>
            <person name="Caufield P.W."/>
            <person name="Cui Y."/>
            <person name="Zhang H."/>
            <person name="O'Toole P.W."/>
        </authorList>
    </citation>
    <scope>NUCLEOTIDE SEQUENCE [LARGE SCALE GENOMIC DNA]</scope>
    <source>
        <strain evidence="2 3">DSM 20335</strain>
    </source>
</reference>
<gene>
    <name evidence="2" type="ORF">FC84_GL000185</name>
</gene>
<dbReference type="RefSeq" id="WP_057756576.1">
    <property type="nucleotide sequence ID" value="NZ_AYYK01000008.1"/>
</dbReference>
<comment type="caution">
    <text evidence="2">The sequence shown here is derived from an EMBL/GenBank/DDBJ whole genome shotgun (WGS) entry which is preliminary data.</text>
</comment>
<evidence type="ECO:0000259" key="1">
    <source>
        <dbReference type="Pfam" id="PF09706"/>
    </source>
</evidence>
<dbReference type="NCBIfam" id="TIGR01908">
    <property type="entry name" value="cas_CXXC_CXXC"/>
    <property type="match status" value="1"/>
</dbReference>
<keyword evidence="3" id="KW-1185">Reference proteome</keyword>
<protein>
    <recommendedName>
        <fullName evidence="1">CRISPR-associated protein CXXC-CXXC domain-containing protein</fullName>
    </recommendedName>
</protein>
<dbReference type="OrthoDB" id="5540852at2"/>
<name>A0A0R2BME1_9LACO</name>
<dbReference type="Proteomes" id="UP000051813">
    <property type="component" value="Unassembled WGS sequence"/>
</dbReference>
<dbReference type="PATRIC" id="fig|1423738.3.peg.187"/>
<proteinExistence type="predicted"/>
<dbReference type="AlphaFoldDB" id="A0A0R2BME1"/>
<dbReference type="EMBL" id="AYYK01000008">
    <property type="protein sequence ID" value="KRM79028.1"/>
    <property type="molecule type" value="Genomic_DNA"/>
</dbReference>
<dbReference type="InterPro" id="IPR019121">
    <property type="entry name" value="CRISPR-assoc_CXXC-CXXC_dom"/>
</dbReference>
<dbReference type="Pfam" id="PF09706">
    <property type="entry name" value="Cas_CXXC_CXXC"/>
    <property type="match status" value="1"/>
</dbReference>